<dbReference type="Proteomes" id="UP001203284">
    <property type="component" value="Unassembled WGS sequence"/>
</dbReference>
<protein>
    <recommendedName>
        <fullName evidence="3">DUF2946 domain-containing protein</fullName>
    </recommendedName>
</protein>
<keyword evidence="2" id="KW-1185">Reference proteome</keyword>
<gene>
    <name evidence="1" type="ORF">MWN34_15135</name>
</gene>
<accession>A0ABT0DE76</accession>
<name>A0ABT0DE76_9HYPH</name>
<sequence>MAHPVAMNRLRRALTRTLGGNVVAVVLAYALLFQLLVDAPLLKADVGDPAHLILCSGLGDGGSPQPDAPSSDLTHKCCLTLCRLAGGVATAPAPDGGLVPLVPRRIVIATLAFAPPVPATGRAATIALARGPPRALLNG</sequence>
<dbReference type="EMBL" id="JALKCH010000010">
    <property type="protein sequence ID" value="MCK0198247.1"/>
    <property type="molecule type" value="Genomic_DNA"/>
</dbReference>
<evidence type="ECO:0008006" key="3">
    <source>
        <dbReference type="Google" id="ProtNLM"/>
    </source>
</evidence>
<proteinExistence type="predicted"/>
<evidence type="ECO:0000313" key="2">
    <source>
        <dbReference type="Proteomes" id="UP001203284"/>
    </source>
</evidence>
<comment type="caution">
    <text evidence="1">The sequence shown here is derived from an EMBL/GenBank/DDBJ whole genome shotgun (WGS) entry which is preliminary data.</text>
</comment>
<evidence type="ECO:0000313" key="1">
    <source>
        <dbReference type="EMBL" id="MCK0198247.1"/>
    </source>
</evidence>
<reference evidence="1 2" key="1">
    <citation type="submission" date="2022-04" db="EMBL/GenBank/DDBJ databases">
        <authorList>
            <person name="Grouzdev D.S."/>
            <person name="Pantiukh K.S."/>
            <person name="Krutkina M.S."/>
        </authorList>
    </citation>
    <scope>NUCLEOTIDE SEQUENCE [LARGE SCALE GENOMIC DNA]</scope>
    <source>
        <strain evidence="1 2">6x-1</strain>
    </source>
</reference>
<organism evidence="1 2">
    <name type="scientific">Ancylobacter crimeensis</name>
    <dbReference type="NCBI Taxonomy" id="2579147"/>
    <lineage>
        <taxon>Bacteria</taxon>
        <taxon>Pseudomonadati</taxon>
        <taxon>Pseudomonadota</taxon>
        <taxon>Alphaproteobacteria</taxon>
        <taxon>Hyphomicrobiales</taxon>
        <taxon>Xanthobacteraceae</taxon>
        <taxon>Ancylobacter</taxon>
    </lineage>
</organism>
<dbReference type="RefSeq" id="WP_247030147.1">
    <property type="nucleotide sequence ID" value="NZ_JALKCH010000010.1"/>
</dbReference>